<keyword evidence="2" id="KW-1185">Reference proteome</keyword>
<name>A0A9P0MHA4_NEZVI</name>
<accession>A0A9P0MHA4</accession>
<evidence type="ECO:0000313" key="1">
    <source>
        <dbReference type="EMBL" id="CAH1398078.1"/>
    </source>
</evidence>
<sequence>MDDNPRAAVFNMDRLLAVLLVFTILGASQTVLALDRLAEDLALVMAGLRRCFQSYCCPMEYRCSSGLKCVDGTRSTPMVRCITG</sequence>
<evidence type="ECO:0000313" key="2">
    <source>
        <dbReference type="Proteomes" id="UP001152798"/>
    </source>
</evidence>
<reference evidence="1" key="1">
    <citation type="submission" date="2022-01" db="EMBL/GenBank/DDBJ databases">
        <authorList>
            <person name="King R."/>
        </authorList>
    </citation>
    <scope>NUCLEOTIDE SEQUENCE</scope>
</reference>
<dbReference type="Proteomes" id="UP001152798">
    <property type="component" value="Chromosome 4"/>
</dbReference>
<proteinExistence type="predicted"/>
<gene>
    <name evidence="1" type="ORF">NEZAVI_LOCUS7799</name>
</gene>
<dbReference type="AlphaFoldDB" id="A0A9P0MHA4"/>
<dbReference type="EMBL" id="OV725080">
    <property type="protein sequence ID" value="CAH1398078.1"/>
    <property type="molecule type" value="Genomic_DNA"/>
</dbReference>
<protein>
    <submittedName>
        <fullName evidence="1">Uncharacterized protein</fullName>
    </submittedName>
</protein>
<organism evidence="1 2">
    <name type="scientific">Nezara viridula</name>
    <name type="common">Southern green stink bug</name>
    <name type="synonym">Cimex viridulus</name>
    <dbReference type="NCBI Taxonomy" id="85310"/>
    <lineage>
        <taxon>Eukaryota</taxon>
        <taxon>Metazoa</taxon>
        <taxon>Ecdysozoa</taxon>
        <taxon>Arthropoda</taxon>
        <taxon>Hexapoda</taxon>
        <taxon>Insecta</taxon>
        <taxon>Pterygota</taxon>
        <taxon>Neoptera</taxon>
        <taxon>Paraneoptera</taxon>
        <taxon>Hemiptera</taxon>
        <taxon>Heteroptera</taxon>
        <taxon>Panheteroptera</taxon>
        <taxon>Pentatomomorpha</taxon>
        <taxon>Pentatomoidea</taxon>
        <taxon>Pentatomidae</taxon>
        <taxon>Pentatominae</taxon>
        <taxon>Nezara</taxon>
    </lineage>
</organism>